<proteinExistence type="predicted"/>
<protein>
    <submittedName>
        <fullName evidence="3">Uncharacterized protein</fullName>
    </submittedName>
</protein>
<dbReference type="PANTHER" id="PTHR37935">
    <property type="entry name" value="CHROMOSOME UNDETERMINED SCAFFOLD_14, WHOLE GENOME SHOTGUN SEQUENCE"/>
    <property type="match status" value="1"/>
</dbReference>
<feature type="transmembrane region" description="Helical" evidence="2">
    <location>
        <begin position="409"/>
        <end position="428"/>
    </location>
</feature>
<organism evidence="3 4">
    <name type="scientific">Cylindrotheca closterium</name>
    <dbReference type="NCBI Taxonomy" id="2856"/>
    <lineage>
        <taxon>Eukaryota</taxon>
        <taxon>Sar</taxon>
        <taxon>Stramenopiles</taxon>
        <taxon>Ochrophyta</taxon>
        <taxon>Bacillariophyta</taxon>
        <taxon>Bacillariophyceae</taxon>
        <taxon>Bacillariophycidae</taxon>
        <taxon>Bacillariales</taxon>
        <taxon>Bacillariaceae</taxon>
        <taxon>Cylindrotheca</taxon>
    </lineage>
</organism>
<dbReference type="PANTHER" id="PTHR37935:SF1">
    <property type="entry name" value="CHROMOSOME UNDETERMINED SCAFFOLD_14, WHOLE GENOME SHOTGUN SEQUENCE"/>
    <property type="match status" value="1"/>
</dbReference>
<evidence type="ECO:0000313" key="4">
    <source>
        <dbReference type="Proteomes" id="UP001295423"/>
    </source>
</evidence>
<evidence type="ECO:0000313" key="3">
    <source>
        <dbReference type="EMBL" id="CAJ1945253.1"/>
    </source>
</evidence>
<gene>
    <name evidence="3" type="ORF">CYCCA115_LOCUS9397</name>
</gene>
<dbReference type="AlphaFoldDB" id="A0AAD2CSW2"/>
<evidence type="ECO:0000256" key="1">
    <source>
        <dbReference type="SAM" id="MobiDB-lite"/>
    </source>
</evidence>
<feature type="transmembrane region" description="Helical" evidence="2">
    <location>
        <begin position="456"/>
        <end position="479"/>
    </location>
</feature>
<feature type="transmembrane region" description="Helical" evidence="2">
    <location>
        <begin position="184"/>
        <end position="203"/>
    </location>
</feature>
<name>A0AAD2CSW2_9STRA</name>
<comment type="caution">
    <text evidence="3">The sequence shown here is derived from an EMBL/GenBank/DDBJ whole genome shotgun (WGS) entry which is preliminary data.</text>
</comment>
<feature type="region of interest" description="Disordered" evidence="1">
    <location>
        <begin position="1"/>
        <end position="20"/>
    </location>
</feature>
<accession>A0AAD2CSW2</accession>
<dbReference type="EMBL" id="CAKOGP040001335">
    <property type="protein sequence ID" value="CAJ1945253.1"/>
    <property type="molecule type" value="Genomic_DNA"/>
</dbReference>
<keyword evidence="2" id="KW-1133">Transmembrane helix</keyword>
<dbReference type="Proteomes" id="UP001295423">
    <property type="component" value="Unassembled WGS sequence"/>
</dbReference>
<keyword evidence="2" id="KW-0472">Membrane</keyword>
<sequence length="710" mass="77281">MMLRAAGKKPSNAALRRSSNEIHRLARGSPSLASLAGLNERATPDNRLLTTQSSLNLSNKQTTPWTASMLTKSDFETNLIPLYPFSSLHDIRTRIPTRRIGIRHLTTNNNNNKNDENSGDNASSSATPKEVHSSGIGKVTTEDSASTASDLAKSHASSARDGVNKLVGSVGKRVNDRWNEGDKLSVYGIVGLIGLVLVSPFVVRHMRNSDSTYDEDLDGEDPVAEMAKVFREEFGVGNDSMMSSVGGGLDGIIADLLNSPRIQQAVTDLVAKVLGSPEFKTSTQLLLRSLWKDLVEDPETLAQVIHLLQNVIQDEHIKEAAIQLVMEVFNDKEVLDELVSLLQRLGKEKEVLEATQALLVESAHNALNDPEILDHSMEFATDVVGDDTVQQTAGEALYNTFSYAVRPTISVVLSIVGAGFIFLSISAFRAAHSSDQSMDATLAIAMENAVHTVTKIVTFPQTIALAFKNAFVSVLLFPFRMMAAGLRRLGLVGNATLNAFNQTLDFLAALPFRLFGALAKNLQIGFQALVGRVNHQSERLMEAISASFLMDVYLGILEACSKSMVMTQDALTNLQIWHSGASAAVDELVRTAVLSLQDVFSKTITSFTSIQRSMDQRIVSAYDQAYKITSAYLGQIWTKAVNSSVVERAMDIKQLKRISEISARNISRGYASANKALIAYSLWVEELIANLLKALQSKNNLPPPGDAATI</sequence>
<keyword evidence="2" id="KW-0812">Transmembrane</keyword>
<feature type="region of interest" description="Disordered" evidence="1">
    <location>
        <begin position="103"/>
        <end position="157"/>
    </location>
</feature>
<reference evidence="3" key="1">
    <citation type="submission" date="2023-08" db="EMBL/GenBank/DDBJ databases">
        <authorList>
            <person name="Audoor S."/>
            <person name="Bilcke G."/>
        </authorList>
    </citation>
    <scope>NUCLEOTIDE SEQUENCE</scope>
</reference>
<keyword evidence="4" id="KW-1185">Reference proteome</keyword>
<evidence type="ECO:0000256" key="2">
    <source>
        <dbReference type="SAM" id="Phobius"/>
    </source>
</evidence>